<keyword evidence="2" id="KW-1185">Reference proteome</keyword>
<dbReference type="RefSeq" id="WP_334483294.1">
    <property type="nucleotide sequence ID" value="NZ_JAZHRV010000001.1"/>
</dbReference>
<sequence>MAINSANNASPSGFDPLTQPFRLLGIDPGATASEMDAALARAQERRIAPETSLAEARANLLDPVRRLPSELSYPLDGTPDRVELFFTELSADASDEDILQASAQLAPTSKANFIARYAARRGASSELLLALIDAHNSIDVMEIYRALQALRQRAGWPPPSLASVRDGLNDLLNAHCVAVIEAYDPVGSAAEPLLESTHQILATRDRPLIQTHSLLLAVYRRAIGEVRSKAEQQVEDACQSLKQRPDDPSSIEELADALHRWAFLCEPLLVLDAQEGVSNPEMNVAPDRIFGLLGDLSNQHHYLRAQQVLDHALGAFGSIPDTAARLAEVGEILRDMQRAASKAIEPDRDLTVPEGSSRFRHVKKGMLAAAALLAMLGLLGAYWTFDFGAASSVASAPNPPQPKTEPELLPPVGNGQRFSREYVRYCHFQGERLRVVKQQVRGPEDIRAFNTLANDYNSRCSDFFYQDEDLRLVKEEVIAKRKLLEADAERILSTWPWHTSAGGAPAASSR</sequence>
<evidence type="ECO:0008006" key="3">
    <source>
        <dbReference type="Google" id="ProtNLM"/>
    </source>
</evidence>
<organism evidence="1 2">
    <name type="scientific">Bradyrhizobium algeriense</name>
    <dbReference type="NCBI Taxonomy" id="634784"/>
    <lineage>
        <taxon>Bacteria</taxon>
        <taxon>Pseudomonadati</taxon>
        <taxon>Pseudomonadota</taxon>
        <taxon>Alphaproteobacteria</taxon>
        <taxon>Hyphomicrobiales</taxon>
        <taxon>Nitrobacteraceae</taxon>
        <taxon>Bradyrhizobium</taxon>
    </lineage>
</organism>
<reference evidence="1 2" key="1">
    <citation type="submission" date="2024-02" db="EMBL/GenBank/DDBJ databases">
        <title>Adaptive strategies in a cosmopolitan and abundant soil bacterium.</title>
        <authorList>
            <person name="Carini P."/>
        </authorList>
    </citation>
    <scope>NUCLEOTIDE SEQUENCE [LARGE SCALE GENOMIC DNA]</scope>
    <source>
        <strain evidence="1 2">AZCC 1608</strain>
    </source>
</reference>
<evidence type="ECO:0000313" key="2">
    <source>
        <dbReference type="Proteomes" id="UP001364224"/>
    </source>
</evidence>
<proteinExistence type="predicted"/>
<name>A0ABU8BFG7_9BRAD</name>
<comment type="caution">
    <text evidence="1">The sequence shown here is derived from an EMBL/GenBank/DDBJ whole genome shotgun (WGS) entry which is preliminary data.</text>
</comment>
<accession>A0ABU8BFG7</accession>
<gene>
    <name evidence="1" type="ORF">V1286_004820</name>
</gene>
<dbReference type="Proteomes" id="UP001364224">
    <property type="component" value="Unassembled WGS sequence"/>
</dbReference>
<protein>
    <recommendedName>
        <fullName evidence="3">J domain-containing protein</fullName>
    </recommendedName>
</protein>
<evidence type="ECO:0000313" key="1">
    <source>
        <dbReference type="EMBL" id="MEH2557291.1"/>
    </source>
</evidence>
<dbReference type="EMBL" id="JAZHRV010000001">
    <property type="protein sequence ID" value="MEH2557291.1"/>
    <property type="molecule type" value="Genomic_DNA"/>
</dbReference>